<reference evidence="3 4" key="1">
    <citation type="journal article" date="2023" name="Commun. Biol.">
        <title>Genome analysis of Parmales, the sister group of diatoms, reveals the evolutionary specialization of diatoms from phago-mixotrophs to photoautotrophs.</title>
        <authorList>
            <person name="Ban H."/>
            <person name="Sato S."/>
            <person name="Yoshikawa S."/>
            <person name="Yamada K."/>
            <person name="Nakamura Y."/>
            <person name="Ichinomiya M."/>
            <person name="Sato N."/>
            <person name="Blanc-Mathieu R."/>
            <person name="Endo H."/>
            <person name="Kuwata A."/>
            <person name="Ogata H."/>
        </authorList>
    </citation>
    <scope>NUCLEOTIDE SEQUENCE [LARGE SCALE GENOMIC DNA]</scope>
</reference>
<proteinExistence type="predicted"/>
<feature type="compositionally biased region" description="Low complexity" evidence="2">
    <location>
        <begin position="124"/>
        <end position="133"/>
    </location>
</feature>
<feature type="compositionally biased region" description="Pro residues" evidence="2">
    <location>
        <begin position="174"/>
        <end position="190"/>
    </location>
</feature>
<evidence type="ECO:0000256" key="1">
    <source>
        <dbReference type="SAM" id="Coils"/>
    </source>
</evidence>
<organism evidence="3 4">
    <name type="scientific">Tetraparma gracilis</name>
    <dbReference type="NCBI Taxonomy" id="2962635"/>
    <lineage>
        <taxon>Eukaryota</taxon>
        <taxon>Sar</taxon>
        <taxon>Stramenopiles</taxon>
        <taxon>Ochrophyta</taxon>
        <taxon>Bolidophyceae</taxon>
        <taxon>Parmales</taxon>
        <taxon>Triparmaceae</taxon>
        <taxon>Tetraparma</taxon>
    </lineage>
</organism>
<comment type="caution">
    <text evidence="3">The sequence shown here is derived from an EMBL/GenBank/DDBJ whole genome shotgun (WGS) entry which is preliminary data.</text>
</comment>
<keyword evidence="1" id="KW-0175">Coiled coil</keyword>
<feature type="compositionally biased region" description="Gly residues" evidence="2">
    <location>
        <begin position="867"/>
        <end position="881"/>
    </location>
</feature>
<protein>
    <submittedName>
        <fullName evidence="3">Uncharacterized protein</fullName>
    </submittedName>
</protein>
<dbReference type="Proteomes" id="UP001165060">
    <property type="component" value="Unassembled WGS sequence"/>
</dbReference>
<evidence type="ECO:0000256" key="2">
    <source>
        <dbReference type="SAM" id="MobiDB-lite"/>
    </source>
</evidence>
<dbReference type="PANTHER" id="PTHR18937">
    <property type="entry name" value="STRUCTURAL MAINTENANCE OF CHROMOSOMES SMC FAMILY MEMBER"/>
    <property type="match status" value="1"/>
</dbReference>
<sequence>MTNNSEAKVSSFSMGDGPLSISLNIYDGKTLKEVVHDLLLVVKTQGETIASCTRAMGDLEAKVESSERRNAELMNSVNNLAQNVQGFVDNEPVGGGGVGIEAEAKVESVGIEAGAKLPSPAHSPVPSRSVTPVPDGPGSPTADSVAAESVRSPSPVPESVRSPSPAPESVRSPSPAPSPAPAPAPAPAPGPVDKGPMTPARLAVRKRFQKGVKKIIVQNRMKSALVGVLTSRAAKGMSVAERLKSAEDAIFRTVRSCETLEKELQQRDAELRRYKEEVGERHRALAKVDGETQEMVEAVGERVGKIEPVLEEVSKLVEDAEKERGEKEEMKEEIGKVKKKAELAQADLDKYVERQTKIAGMEADSYAQMMEECQERAARLGEEIAAAEASQSLTSDQVFHLRRQLCSLDGLGGLGGAYASVLNAYIEADPGNYSGLKKQRRVLMDSGEGLSQAVEPLWGVVGAFDSNMAQSVNLVVTLQTGLSSQAESLKQMEEELVKKAGVDRLEGVEGEAAKLRAASMAMEGEVKSFGGRVNELNENTSDLNNKVIDIYDKMENIVDEEKLKESVKKLLELYVQQLEAKQAGNEELVKKIQGELETQSGEVDKLFKTKADVGEVSVKAEQKAVDGVFNNVKNLENFMKQFEDEMTGMKNGQADGMEKLRRTMEKKLTAALLNNKGMGGDEGLAVSHKKVEMCLACNRPIGKSVSINSSTAHAGPVFDPTRQLLGRRPSEASNPSMLLRLEKDEQRRRSTVRNTALLPKGLPKGAYAGGFQMPVKKGVWSEDLGRAVGTAGFAEGEGEESRERQVRKTLRGLHIDPDSPGGRESILGKARGESQAGGAGQRVGKSWMTVSSKGLTVQAGGEAPESGAGGGAGGGGGGGGKQRSRTLQGKSLSAARSPKGGSQKGLMSPVNGGKKGGELGGDFSLPAVGIGKG</sequence>
<feature type="compositionally biased region" description="Low complexity" evidence="2">
    <location>
        <begin position="144"/>
        <end position="173"/>
    </location>
</feature>
<feature type="coiled-coil region" evidence="1">
    <location>
        <begin position="49"/>
        <end position="83"/>
    </location>
</feature>
<feature type="region of interest" description="Disordered" evidence="2">
    <location>
        <begin position="791"/>
        <end position="933"/>
    </location>
</feature>
<dbReference type="EMBL" id="BRYB01000386">
    <property type="protein sequence ID" value="GMI29037.1"/>
    <property type="molecule type" value="Genomic_DNA"/>
</dbReference>
<feature type="region of interest" description="Disordered" evidence="2">
    <location>
        <begin position="115"/>
        <end position="198"/>
    </location>
</feature>
<feature type="coiled-coil region" evidence="1">
    <location>
        <begin position="310"/>
        <end position="390"/>
    </location>
</feature>
<accession>A0ABQ6MMB9</accession>
<evidence type="ECO:0000313" key="3">
    <source>
        <dbReference type="EMBL" id="GMI29037.1"/>
    </source>
</evidence>
<name>A0ABQ6MMB9_9STRA</name>
<evidence type="ECO:0000313" key="4">
    <source>
        <dbReference type="Proteomes" id="UP001165060"/>
    </source>
</evidence>
<gene>
    <name evidence="3" type="ORF">TeGR_g7480</name>
</gene>
<keyword evidence="4" id="KW-1185">Reference proteome</keyword>